<name>A0A934S9R2_9BACT</name>
<gene>
    <name evidence="1" type="ORF">JIN85_07415</name>
</gene>
<protein>
    <submittedName>
        <fullName evidence="1">Uncharacterized protein</fullName>
    </submittedName>
</protein>
<sequence>MKVVRFFLILIAILLTVFSFPTAKGEEADSNEEIVVENGKAFLNVRRNFDFNGTPLPEVIDYIRILAAEHWNRLIESGRVKNAHVQKWKIKSVDLDVNFSFTSNNSLISEVLDKLCENIGAIAVIDETGLIIIPNSIFLDKDKYENISKQIYYKKIK</sequence>
<dbReference type="EMBL" id="JAENIJ010000009">
    <property type="protein sequence ID" value="MBK1882237.1"/>
    <property type="molecule type" value="Genomic_DNA"/>
</dbReference>
<evidence type="ECO:0000313" key="2">
    <source>
        <dbReference type="Proteomes" id="UP000603141"/>
    </source>
</evidence>
<keyword evidence="2" id="KW-1185">Reference proteome</keyword>
<dbReference type="AlphaFoldDB" id="A0A934S9R2"/>
<comment type="caution">
    <text evidence="1">The sequence shown here is derived from an EMBL/GenBank/DDBJ whole genome shotgun (WGS) entry which is preliminary data.</text>
</comment>
<proteinExistence type="predicted"/>
<evidence type="ECO:0000313" key="1">
    <source>
        <dbReference type="EMBL" id="MBK1882237.1"/>
    </source>
</evidence>
<accession>A0A934S9R2</accession>
<reference evidence="1" key="1">
    <citation type="submission" date="2021-01" db="EMBL/GenBank/DDBJ databases">
        <title>Modified the classification status of verrucomicrobia.</title>
        <authorList>
            <person name="Feng X."/>
        </authorList>
    </citation>
    <scope>NUCLEOTIDE SEQUENCE</scope>
    <source>
        <strain evidence="1">KCTC 22041</strain>
    </source>
</reference>
<dbReference type="Proteomes" id="UP000603141">
    <property type="component" value="Unassembled WGS sequence"/>
</dbReference>
<organism evidence="1 2">
    <name type="scientific">Luteolibacter pohnpeiensis</name>
    <dbReference type="NCBI Taxonomy" id="454153"/>
    <lineage>
        <taxon>Bacteria</taxon>
        <taxon>Pseudomonadati</taxon>
        <taxon>Verrucomicrobiota</taxon>
        <taxon>Verrucomicrobiia</taxon>
        <taxon>Verrucomicrobiales</taxon>
        <taxon>Verrucomicrobiaceae</taxon>
        <taxon>Luteolibacter</taxon>
    </lineage>
</organism>